<dbReference type="AlphaFoldDB" id="A0A0G1C5D4"/>
<reference evidence="1 2" key="1">
    <citation type="journal article" date="2015" name="Nature">
        <title>rRNA introns, odd ribosomes, and small enigmatic genomes across a large radiation of phyla.</title>
        <authorList>
            <person name="Brown C.T."/>
            <person name="Hug L.A."/>
            <person name="Thomas B.C."/>
            <person name="Sharon I."/>
            <person name="Castelle C.J."/>
            <person name="Singh A."/>
            <person name="Wilkins M.J."/>
            <person name="Williams K.H."/>
            <person name="Banfield J.F."/>
        </authorList>
    </citation>
    <scope>NUCLEOTIDE SEQUENCE [LARGE SCALE GENOMIC DNA]</scope>
</reference>
<protein>
    <submittedName>
        <fullName evidence="1">Uncharacterized protein</fullName>
    </submittedName>
</protein>
<dbReference type="EMBL" id="LCEY01000009">
    <property type="protein sequence ID" value="KKS80767.1"/>
    <property type="molecule type" value="Genomic_DNA"/>
</dbReference>
<proteinExistence type="predicted"/>
<evidence type="ECO:0000313" key="1">
    <source>
        <dbReference type="EMBL" id="KKS80767.1"/>
    </source>
</evidence>
<name>A0A0G1C5D4_9BACT</name>
<comment type="caution">
    <text evidence="1">The sequence shown here is derived from an EMBL/GenBank/DDBJ whole genome shotgun (WGS) entry which is preliminary data.</text>
</comment>
<evidence type="ECO:0000313" key="2">
    <source>
        <dbReference type="Proteomes" id="UP000034611"/>
    </source>
</evidence>
<dbReference type="Proteomes" id="UP000034611">
    <property type="component" value="Unassembled WGS sequence"/>
</dbReference>
<gene>
    <name evidence="1" type="ORF">UV56_C0009G0001</name>
</gene>
<accession>A0A0G1C5D4</accession>
<organism evidence="1 2">
    <name type="scientific">Candidatus Woesebacteria bacterium GW2011_GWC1_43_10b</name>
    <dbReference type="NCBI Taxonomy" id="1618585"/>
    <lineage>
        <taxon>Bacteria</taxon>
        <taxon>Candidatus Woeseibacteriota</taxon>
    </lineage>
</organism>
<sequence length="199" mass="22418">MDNRLILLAASAVLVLLFVLFWPSLSAPSSEKTQQLEERTPVSVPGDWKVFRSDGFSVRYPKDWFIVYAGSSGTTSAYIISNFEDPAFQAGRDRTKEEIVSIRASIIKGDFEKEVESFKNDPYPKWKGEGNYTVGGNKIVEFFQRGYYSGNNLTKYLLAKLENEDIVLFSVFLAGGELHDQGLVYEDTIRTIVGSLVFE</sequence>